<organism evidence="1 2">
    <name type="scientific">Neoaquamicrobium sediminum</name>
    <dbReference type="NCBI Taxonomy" id="1849104"/>
    <lineage>
        <taxon>Bacteria</taxon>
        <taxon>Pseudomonadati</taxon>
        <taxon>Pseudomonadota</taxon>
        <taxon>Alphaproteobacteria</taxon>
        <taxon>Hyphomicrobiales</taxon>
        <taxon>Phyllobacteriaceae</taxon>
        <taxon>Neoaquamicrobium</taxon>
    </lineage>
</organism>
<proteinExistence type="predicted"/>
<keyword evidence="2" id="KW-1185">Reference proteome</keyword>
<comment type="caution">
    <text evidence="1">The sequence shown here is derived from an EMBL/GenBank/DDBJ whole genome shotgun (WGS) entry which is preliminary data.</text>
</comment>
<evidence type="ECO:0000313" key="1">
    <source>
        <dbReference type="EMBL" id="MEX4010285.1"/>
    </source>
</evidence>
<dbReference type="RefSeq" id="WP_173194428.1">
    <property type="nucleotide sequence ID" value="NZ_JABETK010000003.1"/>
</dbReference>
<dbReference type="EMBL" id="JAZHFV010000011">
    <property type="protein sequence ID" value="MEX4010285.1"/>
    <property type="molecule type" value="Genomic_DNA"/>
</dbReference>
<dbReference type="Proteomes" id="UP001559025">
    <property type="component" value="Unassembled WGS sequence"/>
</dbReference>
<protein>
    <submittedName>
        <fullName evidence="1">Uncharacterized protein</fullName>
    </submittedName>
</protein>
<reference evidence="1 2" key="1">
    <citation type="submission" date="2024-01" db="EMBL/GenBank/DDBJ databases">
        <title>New evidence supports the origin of RcGTA from prophage.</title>
        <authorList>
            <person name="Xu Y."/>
            <person name="Liu B."/>
            <person name="Chen F."/>
        </authorList>
    </citation>
    <scope>NUCLEOTIDE SEQUENCE [LARGE SCALE GENOMIC DNA]</scope>
    <source>
        <strain evidence="1 2">CBW1107-2</strain>
    </source>
</reference>
<gene>
    <name evidence="1" type="ORF">V1479_23470</name>
</gene>
<sequence length="71" mass="7855">MPITRADVISVLGPTDEVLVVELIASEASIEELREAWEWLNNEEALIGAGRPLPGPMVSRLIDILDDDDER</sequence>
<accession>A0ABV3X029</accession>
<name>A0ABV3X029_9HYPH</name>
<evidence type="ECO:0000313" key="2">
    <source>
        <dbReference type="Proteomes" id="UP001559025"/>
    </source>
</evidence>